<gene>
    <name evidence="1" type="ORF">EAI_12552</name>
</gene>
<reference evidence="1 2" key="1">
    <citation type="journal article" date="2010" name="Science">
        <title>Genomic comparison of the ants Camponotus floridanus and Harpegnathos saltator.</title>
        <authorList>
            <person name="Bonasio R."/>
            <person name="Zhang G."/>
            <person name="Ye C."/>
            <person name="Mutti N.S."/>
            <person name="Fang X."/>
            <person name="Qin N."/>
            <person name="Donahue G."/>
            <person name="Yang P."/>
            <person name="Li Q."/>
            <person name="Li C."/>
            <person name="Zhang P."/>
            <person name="Huang Z."/>
            <person name="Berger S.L."/>
            <person name="Reinberg D."/>
            <person name="Wang J."/>
            <person name="Liebig J."/>
        </authorList>
    </citation>
    <scope>NUCLEOTIDE SEQUENCE [LARGE SCALE GENOMIC DNA]</scope>
    <source>
        <strain evidence="1 2">R22 G/1</strain>
    </source>
</reference>
<evidence type="ECO:0000313" key="1">
    <source>
        <dbReference type="EMBL" id="EFN86094.1"/>
    </source>
</evidence>
<keyword evidence="2" id="KW-1185">Reference proteome</keyword>
<organism evidence="2">
    <name type="scientific">Harpegnathos saltator</name>
    <name type="common">Jerdon's jumping ant</name>
    <dbReference type="NCBI Taxonomy" id="610380"/>
    <lineage>
        <taxon>Eukaryota</taxon>
        <taxon>Metazoa</taxon>
        <taxon>Ecdysozoa</taxon>
        <taxon>Arthropoda</taxon>
        <taxon>Hexapoda</taxon>
        <taxon>Insecta</taxon>
        <taxon>Pterygota</taxon>
        <taxon>Neoptera</taxon>
        <taxon>Endopterygota</taxon>
        <taxon>Hymenoptera</taxon>
        <taxon>Apocrita</taxon>
        <taxon>Aculeata</taxon>
        <taxon>Formicoidea</taxon>
        <taxon>Formicidae</taxon>
        <taxon>Ponerinae</taxon>
        <taxon>Ponerini</taxon>
        <taxon>Harpegnathos</taxon>
    </lineage>
</organism>
<accession>E2BDW8</accession>
<proteinExistence type="predicted"/>
<protein>
    <submittedName>
        <fullName evidence="1">Uncharacterized protein</fullName>
    </submittedName>
</protein>
<dbReference type="EMBL" id="GL447693">
    <property type="protein sequence ID" value="EFN86094.1"/>
    <property type="molecule type" value="Genomic_DNA"/>
</dbReference>
<evidence type="ECO:0000313" key="2">
    <source>
        <dbReference type="Proteomes" id="UP000008237"/>
    </source>
</evidence>
<name>E2BDW8_HARSA</name>
<sequence>MEHLWWLSCPTALLSKEEKEEEVVEEEEEEEEEWWWCSVVVVWCGGAPLHGYLSDTLGRLGGGENDRFSFDDSDRFEEDSLCSFSSEHESLCNNWRGWRRPAAAFGMSKKPFEDAAKLVDCYMLLQQTRRLDSLISGREMADMSYCPEERK</sequence>
<dbReference type="InParanoid" id="E2BDW8"/>
<dbReference type="AlphaFoldDB" id="E2BDW8"/>
<dbReference type="Proteomes" id="UP000008237">
    <property type="component" value="Unassembled WGS sequence"/>
</dbReference>